<dbReference type="PROSITE" id="PS50077">
    <property type="entry name" value="HEAT_REPEAT"/>
    <property type="match status" value="1"/>
</dbReference>
<dbReference type="Pfam" id="PF13646">
    <property type="entry name" value="HEAT_2"/>
    <property type="match status" value="1"/>
</dbReference>
<keyword evidence="4" id="KW-1185">Reference proteome</keyword>
<feature type="region of interest" description="Disordered" evidence="1">
    <location>
        <begin position="1"/>
        <end position="46"/>
    </location>
</feature>
<dbReference type="EMBL" id="CP018477">
    <property type="protein sequence ID" value="ASV72766.1"/>
    <property type="molecule type" value="Genomic_DNA"/>
</dbReference>
<dbReference type="RefSeq" id="WP_095413597.1">
    <property type="nucleotide sequence ID" value="NZ_CP018477.1"/>
</dbReference>
<dbReference type="InterPro" id="IPR004155">
    <property type="entry name" value="PBS_lyase_HEAT"/>
</dbReference>
<evidence type="ECO:0000313" key="3">
    <source>
        <dbReference type="EMBL" id="ASV72766.1"/>
    </source>
</evidence>
<dbReference type="KEGG" id="ttf:THTE_0164"/>
<feature type="transmembrane region" description="Helical" evidence="2">
    <location>
        <begin position="53"/>
        <end position="76"/>
    </location>
</feature>
<keyword evidence="2" id="KW-0472">Membrane</keyword>
<dbReference type="SUPFAM" id="SSF48371">
    <property type="entry name" value="ARM repeat"/>
    <property type="match status" value="1"/>
</dbReference>
<dbReference type="AlphaFoldDB" id="A0A286R9Y4"/>
<evidence type="ECO:0000256" key="2">
    <source>
        <dbReference type="SAM" id="Phobius"/>
    </source>
</evidence>
<proteinExistence type="predicted"/>
<dbReference type="InterPro" id="IPR021133">
    <property type="entry name" value="HEAT_type_2"/>
</dbReference>
<evidence type="ECO:0000256" key="1">
    <source>
        <dbReference type="SAM" id="MobiDB-lite"/>
    </source>
</evidence>
<reference evidence="3 4" key="1">
    <citation type="journal article" name="Front. Microbiol.">
        <title>Sugar Metabolism of the First Thermophilic Planctomycete Thermogutta terrifontis: Comparative Genomic and Transcriptomic Approaches.</title>
        <authorList>
            <person name="Elcheninov A.G."/>
            <person name="Menzel P."/>
            <person name="Gudbergsdottir S.R."/>
            <person name="Slesarev A.I."/>
            <person name="Kadnikov V.V."/>
            <person name="Krogh A."/>
            <person name="Bonch-Osmolovskaya E.A."/>
            <person name="Peng X."/>
            <person name="Kublanov I.V."/>
        </authorList>
    </citation>
    <scope>NUCLEOTIDE SEQUENCE [LARGE SCALE GENOMIC DNA]</scope>
    <source>
        <strain evidence="3 4">R1</strain>
    </source>
</reference>
<protein>
    <recommendedName>
        <fullName evidence="5">HEAT repeat domain-containing protein</fullName>
    </recommendedName>
</protein>
<evidence type="ECO:0000313" key="4">
    <source>
        <dbReference type="Proteomes" id="UP000215086"/>
    </source>
</evidence>
<dbReference type="InterPro" id="IPR011989">
    <property type="entry name" value="ARM-like"/>
</dbReference>
<keyword evidence="2" id="KW-1133">Transmembrane helix</keyword>
<dbReference type="SMART" id="SM00567">
    <property type="entry name" value="EZ_HEAT"/>
    <property type="match status" value="3"/>
</dbReference>
<dbReference type="Proteomes" id="UP000215086">
    <property type="component" value="Chromosome"/>
</dbReference>
<keyword evidence="2" id="KW-0812">Transmembrane</keyword>
<evidence type="ECO:0008006" key="5">
    <source>
        <dbReference type="Google" id="ProtNLM"/>
    </source>
</evidence>
<organism evidence="3 4">
    <name type="scientific">Thermogutta terrifontis</name>
    <dbReference type="NCBI Taxonomy" id="1331910"/>
    <lineage>
        <taxon>Bacteria</taxon>
        <taxon>Pseudomonadati</taxon>
        <taxon>Planctomycetota</taxon>
        <taxon>Planctomycetia</taxon>
        <taxon>Pirellulales</taxon>
        <taxon>Thermoguttaceae</taxon>
        <taxon>Thermogutta</taxon>
    </lineage>
</organism>
<sequence length="368" mass="39704">MVRDNPPVATGVGEPTGLQRGKAEDASLASETGKPTDKTTSPPTIRPHRQPSLVWLLISRVVLPLVLVTGIALGFARVRGLLAPRVEVGNVVAQLRLGGQTRWQAVAYLTPFIFDQRYDDLRRDPVLAQALADCLTEELDQPLAGYSDMSIAARAHLCRMIRCMDVPSVIPSLVKAVQWRGGGSPEMDSPVRKAAAEGLYQLGERLGPEVLQTYPEVLPALLVAVDDPVDPVRSAAALALGLHGGPEACDKLETLLGDPNPAVRYNAAIGLAMAGDAAGIAILEELFHSKETEKLATTGNLESINGMRTRQLLVMGLRSVNRLMDMDPTAPVDGLRPVLSQLQYSLVPEDVKQLAFQVEVKLNQRTVR</sequence>
<dbReference type="Gene3D" id="1.25.10.10">
    <property type="entry name" value="Leucine-rich Repeat Variant"/>
    <property type="match status" value="1"/>
</dbReference>
<name>A0A286R9Y4_9BACT</name>
<dbReference type="InterPro" id="IPR016024">
    <property type="entry name" value="ARM-type_fold"/>
</dbReference>
<accession>A0A286R9Y4</accession>
<gene>
    <name evidence="3" type="ORF">THTE_0164</name>
</gene>